<gene>
    <name evidence="19" type="primary">ABSGL_10423.1 scaffold 12016</name>
</gene>
<keyword evidence="1" id="KW-0645">Protease</keyword>
<evidence type="ECO:0000256" key="13">
    <source>
        <dbReference type="ARBA" id="ARBA00023125"/>
    </source>
</evidence>
<evidence type="ECO:0000256" key="1">
    <source>
        <dbReference type="ARBA" id="ARBA00022670"/>
    </source>
</evidence>
<protein>
    <recommendedName>
        <fullName evidence="21">Reverse transcriptase</fullName>
    </recommendedName>
</protein>
<dbReference type="InterPro" id="IPR000953">
    <property type="entry name" value="Chromo/chromo_shadow_dom"/>
</dbReference>
<keyword evidence="10" id="KW-0229">DNA integration</keyword>
<evidence type="ECO:0000256" key="12">
    <source>
        <dbReference type="ARBA" id="ARBA00022932"/>
    </source>
</evidence>
<dbReference type="GO" id="GO:0004190">
    <property type="term" value="F:aspartic-type endopeptidase activity"/>
    <property type="evidence" value="ECO:0007669"/>
    <property type="project" value="UniProtKB-KW"/>
</dbReference>
<dbReference type="SUPFAM" id="SSF53098">
    <property type="entry name" value="Ribonuclease H-like"/>
    <property type="match status" value="1"/>
</dbReference>
<dbReference type="GO" id="GO:0004519">
    <property type="term" value="F:endonuclease activity"/>
    <property type="evidence" value="ECO:0007669"/>
    <property type="project" value="UniProtKB-KW"/>
</dbReference>
<evidence type="ECO:0008006" key="21">
    <source>
        <dbReference type="Google" id="ProtNLM"/>
    </source>
</evidence>
<evidence type="ECO:0000256" key="4">
    <source>
        <dbReference type="ARBA" id="ARBA00022722"/>
    </source>
</evidence>
<dbReference type="InterPro" id="IPR001584">
    <property type="entry name" value="Integrase_cat-core"/>
</dbReference>
<dbReference type="AlphaFoldDB" id="A0A168QFE0"/>
<dbReference type="CDD" id="cd01647">
    <property type="entry name" value="RT_LTR"/>
    <property type="match status" value="1"/>
</dbReference>
<dbReference type="GO" id="GO:0006508">
    <property type="term" value="P:proteolysis"/>
    <property type="evidence" value="ECO:0007669"/>
    <property type="project" value="UniProtKB-KW"/>
</dbReference>
<dbReference type="STRING" id="4829.A0A168QFE0"/>
<feature type="domain" description="Integrase catalytic" evidence="18">
    <location>
        <begin position="626"/>
        <end position="785"/>
    </location>
</feature>
<keyword evidence="20" id="KW-1185">Reference proteome</keyword>
<dbReference type="InterPro" id="IPR016197">
    <property type="entry name" value="Chromo-like_dom_sf"/>
</dbReference>
<keyword evidence="6" id="KW-0064">Aspartyl protease</keyword>
<dbReference type="GO" id="GO:0003887">
    <property type="term" value="F:DNA-directed DNA polymerase activity"/>
    <property type="evidence" value="ECO:0007669"/>
    <property type="project" value="UniProtKB-KW"/>
</dbReference>
<evidence type="ECO:0000259" key="17">
    <source>
        <dbReference type="PROSITE" id="PS50878"/>
    </source>
</evidence>
<keyword evidence="11" id="KW-0695">RNA-directed DNA polymerase</keyword>
<reference evidence="19" key="1">
    <citation type="submission" date="2016-04" db="EMBL/GenBank/DDBJ databases">
        <authorList>
            <person name="Evans L.H."/>
            <person name="Alamgir A."/>
            <person name="Owens N."/>
            <person name="Weber N.D."/>
            <person name="Virtaneva K."/>
            <person name="Barbian K."/>
            <person name="Babar A."/>
            <person name="Rosenke K."/>
        </authorList>
    </citation>
    <scope>NUCLEOTIDE SEQUENCE [LARGE SCALE GENOMIC DNA]</scope>
    <source>
        <strain evidence="19">CBS 101.48</strain>
    </source>
</reference>
<evidence type="ECO:0000256" key="8">
    <source>
        <dbReference type="ARBA" id="ARBA00022801"/>
    </source>
</evidence>
<name>A0A168QFE0_ABSGL</name>
<keyword evidence="8" id="KW-0378">Hydrolase</keyword>
<feature type="domain" description="Chromo" evidence="16">
    <location>
        <begin position="927"/>
        <end position="989"/>
    </location>
</feature>
<dbReference type="InParanoid" id="A0A168QFE0"/>
<dbReference type="FunFam" id="3.10.20.370:FF:000001">
    <property type="entry name" value="Retrovirus-related Pol polyprotein from transposon 17.6-like protein"/>
    <property type="match status" value="1"/>
</dbReference>
<dbReference type="Pfam" id="PF17921">
    <property type="entry name" value="Integrase_H2C2"/>
    <property type="match status" value="1"/>
</dbReference>
<dbReference type="InterPro" id="IPR041373">
    <property type="entry name" value="RT_RNaseH"/>
</dbReference>
<sequence>MDTTENEIQLLSQQLQELREHMYHQEHQKEDHPEPKVADPEYFHGDRRLAKNFMFQLQLVFASQTRRYAADSSKVAYAGSRLRGVAFTWFTGAPILFVKKKDQSLRLCVDYRGLNKVTIKNRYPLPLITEMIDKLKTATIFTKIDLRGAYNLVRIKEGDEWKTAFRTRYGHFEYLVMPFGLSNAPATFQHMINDIFRDMLDHYVIAYLDDILVFSPNDQEHHDHVTKVLQRLKDHQLYAKLEKCSFSQKQVEFLGHIISPQGIGMDKAKVSAIQHWKPPTSVRELQVFLGFANYYRKFIAHYSKIALPMTKLLCTKDKLPWNWTTPAQQAFDNLKDQFCTAPILQHPDHTKPFILETDASDFAIGAVLFQRGTHDDHLHPVAFFSRKFKAPEINYEIYDKELLAIVESLQQWRHLLIASVEPVTIYTDHKNLEYFTTTRRLNRRQARWSIFLADFHFQITYRPGRLQSQPDALSRQPELKPKEGDGIYDIQEQKLLQPKHFVFLTTEPPILNQIKEAYSTDTLAQDLIQSTKEKTNPAITIRSDIIYYYDKIYVPEDLRASILKSRHDSKLAGHFGISRTSQLVRRDYWWPKLRRYITDYIKTCETCARTKTSHATKAGLLQPLTIPENPWKSISMDFITDLPVSNNADSILVIVDRLTKMGHFIPCNKTINAEQTATQYIKHIVRLHGVPQDIVSDRGTQFTSKFWTAFHKHLGTNLSLSSAFHPESDGQTERLNQVLEQYLRCYSNYTQDNWNDLLPLAEFAYNNSVHSSTKQSPFYANYGYHPTIDINNQLTTEAPAAEDKAQQMAEVIKELRENMEEAQNAYTTAANKHRQPGPEYQEGDLVWLRTTNLRTTRPSKKLDYRKLGPFPILKQINPVAFRIELPDSMRIHNVFHTSLLEPVTQNELSNRYQPPPEPVTIDGEQEYEVEKVLAHKTHYGRTKYLIQWKGYGPEDNTWEPLGNLEAPDGTRLKPLEDYLRSMENKPRQS</sequence>
<dbReference type="InterPro" id="IPR000477">
    <property type="entry name" value="RT_dom"/>
</dbReference>
<dbReference type="Pfam" id="PF00078">
    <property type="entry name" value="RVT_1"/>
    <property type="match status" value="1"/>
</dbReference>
<keyword evidence="3" id="KW-0548">Nucleotidyltransferase</keyword>
<feature type="coiled-coil region" evidence="15">
    <location>
        <begin position="798"/>
        <end position="832"/>
    </location>
</feature>
<dbReference type="GO" id="GO:0046872">
    <property type="term" value="F:metal ion binding"/>
    <property type="evidence" value="ECO:0007669"/>
    <property type="project" value="UniProtKB-KW"/>
</dbReference>
<dbReference type="SUPFAM" id="SSF56672">
    <property type="entry name" value="DNA/RNA polymerases"/>
    <property type="match status" value="1"/>
</dbReference>
<dbReference type="Gene3D" id="3.30.70.270">
    <property type="match status" value="2"/>
</dbReference>
<dbReference type="FunFam" id="3.30.70.270:FF:000020">
    <property type="entry name" value="Transposon Tf2-6 polyprotein-like Protein"/>
    <property type="match status" value="1"/>
</dbReference>
<evidence type="ECO:0000256" key="2">
    <source>
        <dbReference type="ARBA" id="ARBA00022679"/>
    </source>
</evidence>
<dbReference type="Proteomes" id="UP000078561">
    <property type="component" value="Unassembled WGS sequence"/>
</dbReference>
<dbReference type="PANTHER" id="PTHR37984:SF5">
    <property type="entry name" value="PROTEIN NYNRIN-LIKE"/>
    <property type="match status" value="1"/>
</dbReference>
<dbReference type="FunFam" id="1.10.340.70:FF:000001">
    <property type="entry name" value="Retrovirus-related Pol polyprotein from transposon gypsy-like Protein"/>
    <property type="match status" value="1"/>
</dbReference>
<dbReference type="GO" id="GO:0005634">
    <property type="term" value="C:nucleus"/>
    <property type="evidence" value="ECO:0007669"/>
    <property type="project" value="UniProtKB-ARBA"/>
</dbReference>
<dbReference type="PROSITE" id="PS50013">
    <property type="entry name" value="CHROMO_2"/>
    <property type="match status" value="1"/>
</dbReference>
<dbReference type="InterPro" id="IPR056924">
    <property type="entry name" value="SH3_Tf2-1"/>
</dbReference>
<dbReference type="GO" id="GO:0006310">
    <property type="term" value="P:DNA recombination"/>
    <property type="evidence" value="ECO:0007669"/>
    <property type="project" value="UniProtKB-KW"/>
</dbReference>
<keyword evidence="4" id="KW-0540">Nuclease</keyword>
<evidence type="ECO:0000313" key="19">
    <source>
        <dbReference type="EMBL" id="SAM04558.1"/>
    </source>
</evidence>
<dbReference type="CDD" id="cd09274">
    <property type="entry name" value="RNase_HI_RT_Ty3"/>
    <property type="match status" value="1"/>
</dbReference>
<dbReference type="GO" id="GO:0003677">
    <property type="term" value="F:DNA binding"/>
    <property type="evidence" value="ECO:0007669"/>
    <property type="project" value="UniProtKB-KW"/>
</dbReference>
<dbReference type="InterPro" id="IPR043502">
    <property type="entry name" value="DNA/RNA_pol_sf"/>
</dbReference>
<dbReference type="CDD" id="cd00024">
    <property type="entry name" value="CD_CSD"/>
    <property type="match status" value="1"/>
</dbReference>
<keyword evidence="15" id="KW-0175">Coiled coil</keyword>
<dbReference type="InterPro" id="IPR050951">
    <property type="entry name" value="Retrovirus_Pol_polyprotein"/>
</dbReference>
<proteinExistence type="predicted"/>
<dbReference type="Pfam" id="PF17917">
    <property type="entry name" value="RT_RNaseH"/>
    <property type="match status" value="1"/>
</dbReference>
<dbReference type="Gene3D" id="2.40.50.40">
    <property type="match status" value="1"/>
</dbReference>
<evidence type="ECO:0000256" key="9">
    <source>
        <dbReference type="ARBA" id="ARBA00022842"/>
    </source>
</evidence>
<dbReference type="Gene3D" id="3.10.20.370">
    <property type="match status" value="1"/>
</dbReference>
<dbReference type="Gene3D" id="1.10.340.70">
    <property type="match status" value="1"/>
</dbReference>
<organism evidence="19">
    <name type="scientific">Absidia glauca</name>
    <name type="common">Pin mould</name>
    <dbReference type="NCBI Taxonomy" id="4829"/>
    <lineage>
        <taxon>Eukaryota</taxon>
        <taxon>Fungi</taxon>
        <taxon>Fungi incertae sedis</taxon>
        <taxon>Mucoromycota</taxon>
        <taxon>Mucoromycotina</taxon>
        <taxon>Mucoromycetes</taxon>
        <taxon>Mucorales</taxon>
        <taxon>Cunninghamellaceae</taxon>
        <taxon>Absidia</taxon>
    </lineage>
</organism>
<dbReference type="GO" id="GO:0015074">
    <property type="term" value="P:DNA integration"/>
    <property type="evidence" value="ECO:0007669"/>
    <property type="project" value="UniProtKB-KW"/>
</dbReference>
<dbReference type="InterPro" id="IPR012337">
    <property type="entry name" value="RNaseH-like_sf"/>
</dbReference>
<evidence type="ECO:0000256" key="7">
    <source>
        <dbReference type="ARBA" id="ARBA00022759"/>
    </source>
</evidence>
<feature type="domain" description="Reverse transcriptase" evidence="17">
    <location>
        <begin position="79"/>
        <end position="258"/>
    </location>
</feature>
<dbReference type="InterPro" id="IPR043128">
    <property type="entry name" value="Rev_trsase/Diguanyl_cyclase"/>
</dbReference>
<evidence type="ECO:0000259" key="16">
    <source>
        <dbReference type="PROSITE" id="PS50013"/>
    </source>
</evidence>
<dbReference type="SMART" id="SM00298">
    <property type="entry name" value="CHROMO"/>
    <property type="match status" value="1"/>
</dbReference>
<keyword evidence="7" id="KW-0255">Endonuclease</keyword>
<keyword evidence="14" id="KW-0233">DNA recombination</keyword>
<dbReference type="Pfam" id="PF00385">
    <property type="entry name" value="Chromo"/>
    <property type="match status" value="1"/>
</dbReference>
<keyword evidence="9" id="KW-0460">Magnesium</keyword>
<evidence type="ECO:0000259" key="18">
    <source>
        <dbReference type="PROSITE" id="PS50994"/>
    </source>
</evidence>
<dbReference type="InterPro" id="IPR023780">
    <property type="entry name" value="Chromo_domain"/>
</dbReference>
<dbReference type="FunFam" id="3.30.420.10:FF:000032">
    <property type="entry name" value="Retrovirus-related Pol polyprotein from transposon 297-like Protein"/>
    <property type="match status" value="1"/>
</dbReference>
<evidence type="ECO:0000256" key="11">
    <source>
        <dbReference type="ARBA" id="ARBA00022918"/>
    </source>
</evidence>
<dbReference type="PROSITE" id="PS50878">
    <property type="entry name" value="RT_POL"/>
    <property type="match status" value="1"/>
</dbReference>
<dbReference type="InterPro" id="IPR036397">
    <property type="entry name" value="RNaseH_sf"/>
</dbReference>
<dbReference type="OrthoDB" id="2286407at2759"/>
<keyword evidence="2" id="KW-0808">Transferase</keyword>
<dbReference type="Gene3D" id="3.30.420.10">
    <property type="entry name" value="Ribonuclease H-like superfamily/Ribonuclease H"/>
    <property type="match status" value="1"/>
</dbReference>
<evidence type="ECO:0000313" key="20">
    <source>
        <dbReference type="Proteomes" id="UP000078561"/>
    </source>
</evidence>
<dbReference type="GO" id="GO:0003964">
    <property type="term" value="F:RNA-directed DNA polymerase activity"/>
    <property type="evidence" value="ECO:0007669"/>
    <property type="project" value="UniProtKB-KW"/>
</dbReference>
<evidence type="ECO:0000256" key="14">
    <source>
        <dbReference type="ARBA" id="ARBA00023172"/>
    </source>
</evidence>
<dbReference type="SUPFAM" id="SSF54160">
    <property type="entry name" value="Chromo domain-like"/>
    <property type="match status" value="1"/>
</dbReference>
<keyword evidence="13" id="KW-0238">DNA-binding</keyword>
<evidence type="ECO:0000256" key="3">
    <source>
        <dbReference type="ARBA" id="ARBA00022695"/>
    </source>
</evidence>
<evidence type="ECO:0000256" key="6">
    <source>
        <dbReference type="ARBA" id="ARBA00022750"/>
    </source>
</evidence>
<dbReference type="FunCoup" id="A0A168QFE0">
    <property type="interactions" value="2"/>
</dbReference>
<dbReference type="PROSITE" id="PS50994">
    <property type="entry name" value="INTEGRASE"/>
    <property type="match status" value="1"/>
</dbReference>
<dbReference type="Pfam" id="PF00665">
    <property type="entry name" value="rve"/>
    <property type="match status" value="1"/>
</dbReference>
<accession>A0A168QFE0</accession>
<keyword evidence="5" id="KW-0479">Metal-binding</keyword>
<dbReference type="OMA" id="HRIASCI"/>
<evidence type="ECO:0000256" key="5">
    <source>
        <dbReference type="ARBA" id="ARBA00022723"/>
    </source>
</evidence>
<dbReference type="InterPro" id="IPR041588">
    <property type="entry name" value="Integrase_H2C2"/>
</dbReference>
<dbReference type="Pfam" id="PF24626">
    <property type="entry name" value="SH3_Tf2-1"/>
    <property type="match status" value="1"/>
</dbReference>
<dbReference type="EMBL" id="LT554406">
    <property type="protein sequence ID" value="SAM04558.1"/>
    <property type="molecule type" value="Genomic_DNA"/>
</dbReference>
<evidence type="ECO:0000256" key="10">
    <source>
        <dbReference type="ARBA" id="ARBA00022908"/>
    </source>
</evidence>
<evidence type="ECO:0000256" key="15">
    <source>
        <dbReference type="SAM" id="Coils"/>
    </source>
</evidence>
<keyword evidence="12" id="KW-0239">DNA-directed DNA polymerase</keyword>
<dbReference type="PANTHER" id="PTHR37984">
    <property type="entry name" value="PROTEIN CBG26694"/>
    <property type="match status" value="1"/>
</dbReference>